<reference evidence="1 2" key="1">
    <citation type="journal article" date="2015" name="Genome Biol.">
        <title>Comparative genomics of Steinernema reveals deeply conserved gene regulatory networks.</title>
        <authorList>
            <person name="Dillman A.R."/>
            <person name="Macchietto M."/>
            <person name="Porter C.F."/>
            <person name="Rogers A."/>
            <person name="Williams B."/>
            <person name="Antoshechkin I."/>
            <person name="Lee M.M."/>
            <person name="Goodwin Z."/>
            <person name="Lu X."/>
            <person name="Lewis E.E."/>
            <person name="Goodrich-Blair H."/>
            <person name="Stock S.P."/>
            <person name="Adams B.J."/>
            <person name="Sternberg P.W."/>
            <person name="Mortazavi A."/>
        </authorList>
    </citation>
    <scope>NUCLEOTIDE SEQUENCE [LARGE SCALE GENOMIC DNA]</scope>
    <source>
        <strain evidence="1 2">ALL</strain>
    </source>
</reference>
<evidence type="ECO:0000313" key="1">
    <source>
        <dbReference type="EMBL" id="TKR89521.1"/>
    </source>
</evidence>
<reference evidence="1 2" key="2">
    <citation type="journal article" date="2019" name="G3 (Bethesda)">
        <title>Hybrid Assembly of the Genome of the Entomopathogenic Nematode Steinernema carpocapsae Identifies the X-Chromosome.</title>
        <authorList>
            <person name="Serra L."/>
            <person name="Macchietto M."/>
            <person name="Macias-Munoz A."/>
            <person name="McGill C.J."/>
            <person name="Rodriguez I.M."/>
            <person name="Rodriguez B."/>
            <person name="Murad R."/>
            <person name="Mortazavi A."/>
        </authorList>
    </citation>
    <scope>NUCLEOTIDE SEQUENCE [LARGE SCALE GENOMIC DNA]</scope>
    <source>
        <strain evidence="1 2">ALL</strain>
    </source>
</reference>
<organism evidence="1 2">
    <name type="scientific">Steinernema carpocapsae</name>
    <name type="common">Entomopathogenic nematode</name>
    <dbReference type="NCBI Taxonomy" id="34508"/>
    <lineage>
        <taxon>Eukaryota</taxon>
        <taxon>Metazoa</taxon>
        <taxon>Ecdysozoa</taxon>
        <taxon>Nematoda</taxon>
        <taxon>Chromadorea</taxon>
        <taxon>Rhabditida</taxon>
        <taxon>Tylenchina</taxon>
        <taxon>Panagrolaimomorpha</taxon>
        <taxon>Strongyloidoidea</taxon>
        <taxon>Steinernematidae</taxon>
        <taxon>Steinernema</taxon>
    </lineage>
</organism>
<sequence>MPPDLSATIFKCETAKSIASDFSKMKEFEKEQGRRTELKKELEDVQVQSLKREYMEYCEAQKLEKSTGKAATECSSGCRYITKIEWFDRVLKEQAKFPELRQHGCETTVEYDLWISQRIHQLIHGISEREIQIIDVPGMGMLRYDGSKNNVSKVPFLSHDNILEDQERSPDGFGSSKIRKVNESAPLPYTAKPRVIHTRANCPLPSDNFPVEIFSYPDHLHTACQPINILPVTTHQKSQVPAKPRRAIRITHLNSLSELDRRRAELLLPSERLRRSSTVAQRPESLGGHQHHMLERDRLLELTEDDWCQCNHCQEVIHPGQNLDDVLGK</sequence>
<dbReference type="AlphaFoldDB" id="A0A4U5P1C4"/>
<dbReference type="Proteomes" id="UP000298663">
    <property type="component" value="Unassembled WGS sequence"/>
</dbReference>
<protein>
    <submittedName>
        <fullName evidence="1">Uncharacterized protein</fullName>
    </submittedName>
</protein>
<comment type="caution">
    <text evidence="1">The sequence shown here is derived from an EMBL/GenBank/DDBJ whole genome shotgun (WGS) entry which is preliminary data.</text>
</comment>
<name>A0A4U5P1C4_STECR</name>
<dbReference type="EMBL" id="AZBU02000003">
    <property type="protein sequence ID" value="TKR89521.1"/>
    <property type="molecule type" value="Genomic_DNA"/>
</dbReference>
<proteinExistence type="predicted"/>
<keyword evidence="2" id="KW-1185">Reference proteome</keyword>
<evidence type="ECO:0000313" key="2">
    <source>
        <dbReference type="Proteomes" id="UP000298663"/>
    </source>
</evidence>
<accession>A0A4U5P1C4</accession>
<gene>
    <name evidence="1" type="ORF">L596_013613</name>
</gene>